<evidence type="ECO:0000313" key="4">
    <source>
        <dbReference type="Proteomes" id="UP001230915"/>
    </source>
</evidence>
<protein>
    <submittedName>
        <fullName evidence="3">Histidine kinase</fullName>
    </submittedName>
</protein>
<feature type="transmembrane region" description="Helical" evidence="1">
    <location>
        <begin position="12"/>
        <end position="33"/>
    </location>
</feature>
<keyword evidence="1" id="KW-1133">Transmembrane helix</keyword>
<proteinExistence type="predicted"/>
<reference evidence="3 4" key="1">
    <citation type="submission" date="2023-08" db="EMBL/GenBank/DDBJ databases">
        <title>Mesonia sp. MT50, isolated from deep-sea sediment of the Mariana Trench.</title>
        <authorList>
            <person name="Fu H."/>
        </authorList>
    </citation>
    <scope>NUCLEOTIDE SEQUENCE [LARGE SCALE GENOMIC DNA]</scope>
    <source>
        <strain evidence="3 4">MT50</strain>
    </source>
</reference>
<comment type="caution">
    <text evidence="3">The sequence shown here is derived from an EMBL/GenBank/DDBJ whole genome shotgun (WGS) entry which is preliminary data.</text>
</comment>
<dbReference type="EMBL" id="JAVHUL010000012">
    <property type="protein sequence ID" value="MDQ7917161.1"/>
    <property type="molecule type" value="Genomic_DNA"/>
</dbReference>
<feature type="transmembrane region" description="Helical" evidence="1">
    <location>
        <begin position="77"/>
        <end position="101"/>
    </location>
</feature>
<dbReference type="RefSeq" id="WP_308863874.1">
    <property type="nucleotide sequence ID" value="NZ_JAVHUL010000012.1"/>
</dbReference>
<keyword evidence="1" id="KW-0472">Membrane</keyword>
<keyword evidence="4" id="KW-1185">Reference proteome</keyword>
<feature type="domain" description="Signal transduction histidine kinase internal region" evidence="2">
    <location>
        <begin position="166"/>
        <end position="244"/>
    </location>
</feature>
<keyword evidence="1" id="KW-0812">Transmembrane</keyword>
<accession>A0ABU1A0F8</accession>
<dbReference type="Proteomes" id="UP001230915">
    <property type="component" value="Unassembled WGS sequence"/>
</dbReference>
<dbReference type="InterPro" id="IPR010559">
    <property type="entry name" value="Sig_transdc_His_kin_internal"/>
</dbReference>
<feature type="transmembrane region" description="Helical" evidence="1">
    <location>
        <begin position="45"/>
        <end position="65"/>
    </location>
</feature>
<dbReference type="Gene3D" id="3.30.565.10">
    <property type="entry name" value="Histidine kinase-like ATPase, C-terminal domain"/>
    <property type="match status" value="1"/>
</dbReference>
<dbReference type="InterPro" id="IPR036890">
    <property type="entry name" value="HATPase_C_sf"/>
</dbReference>
<sequence length="351" mass="41368">MKPKKNIPYRIVEALVHLVFWVGIYFFFTYFLGYGSTNTTYINRFTLFLMPVTMITAYIFSHYLIPRYLIQKKYVWFSLYTVYAFIIASYVSIQSILYALIFLQDFQTGEITPITKSLPFILLGILMVVLLVIVLQVIQYLYSSSAEKEQLERKFLTTELAFKKQQLETLKMQIHPHFLFNSLNTIYGFTLSKRDEAPEMVLKLSNLLDYILYQTQKEKVSLEEELKHVEDYIALEKLRFQDTLEVNLDKQIENPNRQLSPMLFLPFVENSFKHGKIINGQLIVKIFIKENAKKLHFYIENTCDDSVVNTEGIGIKNIQERLNLLYPEKHVLEIKQEENRFIVDLKIVMPG</sequence>
<dbReference type="Pfam" id="PF06580">
    <property type="entry name" value="His_kinase"/>
    <property type="match status" value="1"/>
</dbReference>
<evidence type="ECO:0000259" key="2">
    <source>
        <dbReference type="Pfam" id="PF06580"/>
    </source>
</evidence>
<dbReference type="GO" id="GO:0016301">
    <property type="term" value="F:kinase activity"/>
    <property type="evidence" value="ECO:0007669"/>
    <property type="project" value="UniProtKB-KW"/>
</dbReference>
<dbReference type="PANTHER" id="PTHR34220">
    <property type="entry name" value="SENSOR HISTIDINE KINASE YPDA"/>
    <property type="match status" value="1"/>
</dbReference>
<keyword evidence="3" id="KW-0418">Kinase</keyword>
<name>A0ABU1A0F8_9FLAO</name>
<dbReference type="InterPro" id="IPR050640">
    <property type="entry name" value="Bact_2-comp_sensor_kinase"/>
</dbReference>
<gene>
    <name evidence="3" type="ORF">RBU60_06200</name>
</gene>
<feature type="transmembrane region" description="Helical" evidence="1">
    <location>
        <begin position="121"/>
        <end position="142"/>
    </location>
</feature>
<organism evidence="3 4">
    <name type="scientific">Mesonia profundi</name>
    <dbReference type="NCBI Taxonomy" id="3070998"/>
    <lineage>
        <taxon>Bacteria</taxon>
        <taxon>Pseudomonadati</taxon>
        <taxon>Bacteroidota</taxon>
        <taxon>Flavobacteriia</taxon>
        <taxon>Flavobacteriales</taxon>
        <taxon>Flavobacteriaceae</taxon>
        <taxon>Mesonia</taxon>
    </lineage>
</organism>
<evidence type="ECO:0000313" key="3">
    <source>
        <dbReference type="EMBL" id="MDQ7917161.1"/>
    </source>
</evidence>
<evidence type="ECO:0000256" key="1">
    <source>
        <dbReference type="SAM" id="Phobius"/>
    </source>
</evidence>
<keyword evidence="3" id="KW-0808">Transferase</keyword>
<dbReference type="PANTHER" id="PTHR34220:SF7">
    <property type="entry name" value="SENSOR HISTIDINE KINASE YPDA"/>
    <property type="match status" value="1"/>
</dbReference>